<keyword evidence="2 4" id="KW-0560">Oxidoreductase</keyword>
<evidence type="ECO:0000313" key="4">
    <source>
        <dbReference type="EMBL" id="MFC4201639.1"/>
    </source>
</evidence>
<accession>A0ABV8P0N7</accession>
<dbReference type="InterPro" id="IPR057326">
    <property type="entry name" value="KR_dom"/>
</dbReference>
<protein>
    <submittedName>
        <fullName evidence="4">SDR family oxidoreductase</fullName>
        <ecNumber evidence="4">1.-.-.-</ecNumber>
    </submittedName>
</protein>
<dbReference type="InterPro" id="IPR002347">
    <property type="entry name" value="SDR_fam"/>
</dbReference>
<evidence type="ECO:0000256" key="2">
    <source>
        <dbReference type="ARBA" id="ARBA00023002"/>
    </source>
</evidence>
<gene>
    <name evidence="4" type="ORF">ACFOY1_11805</name>
</gene>
<dbReference type="PANTHER" id="PTHR43669:SF12">
    <property type="entry name" value="BLR5618 PROTEIN"/>
    <property type="match status" value="1"/>
</dbReference>
<reference evidence="5" key="1">
    <citation type="journal article" date="2019" name="Int. J. Syst. Evol. Microbiol.">
        <title>The Global Catalogue of Microorganisms (GCM) 10K type strain sequencing project: providing services to taxonomists for standard genome sequencing and annotation.</title>
        <authorList>
            <consortium name="The Broad Institute Genomics Platform"/>
            <consortium name="The Broad Institute Genome Sequencing Center for Infectious Disease"/>
            <person name="Wu L."/>
            <person name="Ma J."/>
        </authorList>
    </citation>
    <scope>NUCLEOTIDE SEQUENCE [LARGE SCALE GENOMIC DNA]</scope>
    <source>
        <strain evidence="5">LMG 24813</strain>
    </source>
</reference>
<comment type="similarity">
    <text evidence="1">Belongs to the short-chain dehydrogenases/reductases (SDR) family.</text>
</comment>
<dbReference type="PANTHER" id="PTHR43669">
    <property type="entry name" value="5-KETO-D-GLUCONATE 5-REDUCTASE"/>
    <property type="match status" value="1"/>
</dbReference>
<keyword evidence="5" id="KW-1185">Reference proteome</keyword>
<dbReference type="GO" id="GO:0016491">
    <property type="term" value="F:oxidoreductase activity"/>
    <property type="evidence" value="ECO:0007669"/>
    <property type="project" value="UniProtKB-KW"/>
</dbReference>
<evidence type="ECO:0000256" key="1">
    <source>
        <dbReference type="ARBA" id="ARBA00006484"/>
    </source>
</evidence>
<dbReference type="EMBL" id="JBHSBV010000004">
    <property type="protein sequence ID" value="MFC4201639.1"/>
    <property type="molecule type" value="Genomic_DNA"/>
</dbReference>
<evidence type="ECO:0000259" key="3">
    <source>
        <dbReference type="SMART" id="SM00822"/>
    </source>
</evidence>
<dbReference type="InterPro" id="IPR020904">
    <property type="entry name" value="Sc_DH/Rdtase_CS"/>
</dbReference>
<dbReference type="CDD" id="cd05233">
    <property type="entry name" value="SDR_c"/>
    <property type="match status" value="1"/>
</dbReference>
<name>A0ABV8P0N7_9BURK</name>
<proteinExistence type="inferred from homology"/>
<dbReference type="EC" id="1.-.-.-" evidence="4"/>
<organism evidence="4 5">
    <name type="scientific">Candidimonas humi</name>
    <dbReference type="NCBI Taxonomy" id="683355"/>
    <lineage>
        <taxon>Bacteria</taxon>
        <taxon>Pseudomonadati</taxon>
        <taxon>Pseudomonadota</taxon>
        <taxon>Betaproteobacteria</taxon>
        <taxon>Burkholderiales</taxon>
        <taxon>Alcaligenaceae</taxon>
        <taxon>Candidimonas</taxon>
    </lineage>
</organism>
<dbReference type="RefSeq" id="WP_217965551.1">
    <property type="nucleotide sequence ID" value="NZ_JAHTBN010000007.1"/>
</dbReference>
<comment type="caution">
    <text evidence="4">The sequence shown here is derived from an EMBL/GenBank/DDBJ whole genome shotgun (WGS) entry which is preliminary data.</text>
</comment>
<sequence>MSGRTIIVTGASAGIGRATARKFLKEGWRVGLIGRRTDALVETADGNENALVLTCDVTDPQQVDAAFDQAVAKWGRLDVLFNNAGIGLKSVLPDDVGIDQWKAVIDVNINAVFYCARAAFARMRRQDPQGGRIINNGSISAHVPRPGSIAYTASKHAVTGMTRTLSLDGRPFNIACGQIDIGNARTDLAAGQAKGVPQADGSIKTEAMMDVGYVASSVYHMADLPLDVNIPFLTVMATAMPFIGRG</sequence>
<evidence type="ECO:0000313" key="5">
    <source>
        <dbReference type="Proteomes" id="UP001595848"/>
    </source>
</evidence>
<dbReference type="PROSITE" id="PS00061">
    <property type="entry name" value="ADH_SHORT"/>
    <property type="match status" value="1"/>
</dbReference>
<dbReference type="Proteomes" id="UP001595848">
    <property type="component" value="Unassembled WGS sequence"/>
</dbReference>
<dbReference type="SMART" id="SM00822">
    <property type="entry name" value="PKS_KR"/>
    <property type="match status" value="1"/>
</dbReference>
<feature type="domain" description="Ketoreductase" evidence="3">
    <location>
        <begin position="4"/>
        <end position="182"/>
    </location>
</feature>
<dbReference type="Pfam" id="PF00106">
    <property type="entry name" value="adh_short"/>
    <property type="match status" value="1"/>
</dbReference>